<dbReference type="SUPFAM" id="SSF56300">
    <property type="entry name" value="Metallo-dependent phosphatases"/>
    <property type="match status" value="1"/>
</dbReference>
<reference evidence="2" key="1">
    <citation type="submission" date="2023-06" db="EMBL/GenBank/DDBJ databases">
        <title>Genome-scale phylogeny and comparative genomics of the fungal order Sordariales.</title>
        <authorList>
            <consortium name="Lawrence Berkeley National Laboratory"/>
            <person name="Hensen N."/>
            <person name="Bonometti L."/>
            <person name="Westerberg I."/>
            <person name="Brannstrom I.O."/>
            <person name="Guillou S."/>
            <person name="Cros-Aarteil S."/>
            <person name="Calhoun S."/>
            <person name="Haridas S."/>
            <person name="Kuo A."/>
            <person name="Mondo S."/>
            <person name="Pangilinan J."/>
            <person name="Riley R."/>
            <person name="Labutti K."/>
            <person name="Andreopoulos B."/>
            <person name="Lipzen A."/>
            <person name="Chen C."/>
            <person name="Yanf M."/>
            <person name="Daum C."/>
            <person name="Ng V."/>
            <person name="Clum A."/>
            <person name="Steindorff A."/>
            <person name="Ohm R."/>
            <person name="Martin F."/>
            <person name="Silar P."/>
            <person name="Natvig D."/>
            <person name="Lalanne C."/>
            <person name="Gautier V."/>
            <person name="Ament-Velasquez S.L."/>
            <person name="Kruys A."/>
            <person name="Hutchinson M.I."/>
            <person name="Powell A.J."/>
            <person name="Barry K."/>
            <person name="Miller A.N."/>
            <person name="Grigoriev I.V."/>
            <person name="Debuchy R."/>
            <person name="Gladieux P."/>
            <person name="Thoren M.H."/>
            <person name="Johannesson H."/>
        </authorList>
    </citation>
    <scope>NUCLEOTIDE SEQUENCE</scope>
    <source>
        <strain evidence="2">CBS 540.89</strain>
    </source>
</reference>
<evidence type="ECO:0000259" key="1">
    <source>
        <dbReference type="Pfam" id="PF00149"/>
    </source>
</evidence>
<dbReference type="InterPro" id="IPR051693">
    <property type="entry name" value="UPF0046_metallophosphoest"/>
</dbReference>
<keyword evidence="3" id="KW-1185">Reference proteome</keyword>
<evidence type="ECO:0000313" key="2">
    <source>
        <dbReference type="EMBL" id="KAK0702913.1"/>
    </source>
</evidence>
<name>A0AA39ZSN2_9PEZI</name>
<dbReference type="Gene3D" id="3.60.21.10">
    <property type="match status" value="1"/>
</dbReference>
<dbReference type="AlphaFoldDB" id="A0AA39ZSN2"/>
<feature type="domain" description="Calcineurin-like phosphoesterase" evidence="1">
    <location>
        <begin position="8"/>
        <end position="215"/>
    </location>
</feature>
<dbReference type="EMBL" id="JAUKTV010000023">
    <property type="protein sequence ID" value="KAK0702913.1"/>
    <property type="molecule type" value="Genomic_DNA"/>
</dbReference>
<proteinExistence type="predicted"/>
<dbReference type="InterPro" id="IPR029052">
    <property type="entry name" value="Metallo-depent_PP-like"/>
</dbReference>
<evidence type="ECO:0000313" key="3">
    <source>
        <dbReference type="Proteomes" id="UP001172159"/>
    </source>
</evidence>
<accession>A0AA39ZSN2</accession>
<dbReference type="PANTHER" id="PTHR12905">
    <property type="entry name" value="METALLOPHOSPHOESTERASE"/>
    <property type="match status" value="1"/>
</dbReference>
<gene>
    <name evidence="2" type="ORF">B0T21DRAFT_378238</name>
</gene>
<comment type="caution">
    <text evidence="2">The sequence shown here is derived from an EMBL/GenBank/DDBJ whole genome shotgun (WGS) entry which is preliminary data.</text>
</comment>
<sequence length="371" mass="40594">MGNCIKTKFLILSDTHSCGPQKLNVPDVLVDVAIHCGDLTQGSTLHEFRVSLDLLRQIKATLKLVIAGNHDFTLDAKTFARKVKEARGPFKVPPGVVDKIYGPPGAARSLIDSDSDNIIFLDEGTHRFNLKNGASLTVYASPFTPSRDLEKGSTYMRSTGHKFAIPEGMDIVITHGPPKGVLDMDRTGKRAGCDDLLAAVAKARPRMHCFGHIHEAWGARLIVWPKSTSESLSHVTDITSQRYVLVNNLTTLHPRPGGLRKTDVQKASRLQEAREVGYIKTSHCGSSRDAHPIEPGRKTLFVNAAIIPNPRTKEKQLPWIVEIDLPASKEADSRKDSIGGNLPCPFPCQDPSLSIESLTEMTTRLSIESAA</sequence>
<dbReference type="PANTHER" id="PTHR12905:SF0">
    <property type="entry name" value="CALCINEURIN-LIKE PHOSPHOESTERASE DOMAIN-CONTAINING PROTEIN"/>
    <property type="match status" value="1"/>
</dbReference>
<protein>
    <submittedName>
        <fullName evidence="2">Metallo-dependent phosphatase-like protein</fullName>
    </submittedName>
</protein>
<dbReference type="GO" id="GO:0016787">
    <property type="term" value="F:hydrolase activity"/>
    <property type="evidence" value="ECO:0007669"/>
    <property type="project" value="InterPro"/>
</dbReference>
<dbReference type="Proteomes" id="UP001172159">
    <property type="component" value="Unassembled WGS sequence"/>
</dbReference>
<dbReference type="InterPro" id="IPR004843">
    <property type="entry name" value="Calcineurin-like_PHP"/>
</dbReference>
<dbReference type="CDD" id="cd07379">
    <property type="entry name" value="MPP_239FB"/>
    <property type="match status" value="1"/>
</dbReference>
<organism evidence="2 3">
    <name type="scientific">Apiosordaria backusii</name>
    <dbReference type="NCBI Taxonomy" id="314023"/>
    <lineage>
        <taxon>Eukaryota</taxon>
        <taxon>Fungi</taxon>
        <taxon>Dikarya</taxon>
        <taxon>Ascomycota</taxon>
        <taxon>Pezizomycotina</taxon>
        <taxon>Sordariomycetes</taxon>
        <taxon>Sordariomycetidae</taxon>
        <taxon>Sordariales</taxon>
        <taxon>Lasiosphaeriaceae</taxon>
        <taxon>Apiosordaria</taxon>
    </lineage>
</organism>
<dbReference type="Pfam" id="PF00149">
    <property type="entry name" value="Metallophos"/>
    <property type="match status" value="1"/>
</dbReference>